<reference evidence="2" key="1">
    <citation type="submission" date="2020-06" db="EMBL/GenBank/DDBJ databases">
        <authorList>
            <consortium name="Plant Systems Biology data submission"/>
        </authorList>
    </citation>
    <scope>NUCLEOTIDE SEQUENCE</scope>
    <source>
        <strain evidence="2">D6</strain>
    </source>
</reference>
<organism evidence="2 3">
    <name type="scientific">Seminavis robusta</name>
    <dbReference type="NCBI Taxonomy" id="568900"/>
    <lineage>
        <taxon>Eukaryota</taxon>
        <taxon>Sar</taxon>
        <taxon>Stramenopiles</taxon>
        <taxon>Ochrophyta</taxon>
        <taxon>Bacillariophyta</taxon>
        <taxon>Bacillariophyceae</taxon>
        <taxon>Bacillariophycidae</taxon>
        <taxon>Naviculales</taxon>
        <taxon>Naviculaceae</taxon>
        <taxon>Seminavis</taxon>
    </lineage>
</organism>
<feature type="transmembrane region" description="Helical" evidence="1">
    <location>
        <begin position="316"/>
        <end position="336"/>
    </location>
</feature>
<keyword evidence="1" id="KW-0472">Membrane</keyword>
<feature type="transmembrane region" description="Helical" evidence="1">
    <location>
        <begin position="206"/>
        <end position="227"/>
    </location>
</feature>
<keyword evidence="3" id="KW-1185">Reference proteome</keyword>
<name>A0A9N8DM35_9STRA</name>
<evidence type="ECO:0000313" key="2">
    <source>
        <dbReference type="EMBL" id="CAB9503060.1"/>
    </source>
</evidence>
<evidence type="ECO:0000313" key="3">
    <source>
        <dbReference type="Proteomes" id="UP001153069"/>
    </source>
</evidence>
<accession>A0A9N8DM35</accession>
<dbReference type="AlphaFoldDB" id="A0A9N8DM35"/>
<gene>
    <name evidence="2" type="ORF">SEMRO_155_G070290.1</name>
</gene>
<comment type="caution">
    <text evidence="2">The sequence shown here is derived from an EMBL/GenBank/DDBJ whole genome shotgun (WGS) entry which is preliminary data.</text>
</comment>
<sequence length="387" mass="43283">MIPCAIPTSDDCAATPIPGQTLLVERVESDDLQAMEKDSRAVLWRAETSMSDGDEDATESSEDASVLVVQANSPQGEALRLGNDELSKEPLVPVKDHVTYSVAKKGKDDITVRVDVEKYMSSREMTPLQERWNALTMIPQPLLCVCYLLSGNWVSGAILAEATKAYQNLSQEALTEAFENDPACFDWSHLPVVGWLFRHMYAMPPLPLLFITAGCVSQLPFSFLYHWKYAHALTPSQRTDHWSRRMDQSMIHVSSALSCYGTSGYWDYFLVNCIYNADSIYRQFQPKVIPRRNQGRLGVAIAAWAIPVLRRGEWDMFMQLVVTLGIGFFLFLRYPIGGWSHAAFHLTLIPLMALLMKIGTDLPASQGTIQGAAQCFAMADLRHAYST</sequence>
<dbReference type="Proteomes" id="UP001153069">
    <property type="component" value="Unassembled WGS sequence"/>
</dbReference>
<evidence type="ECO:0000256" key="1">
    <source>
        <dbReference type="SAM" id="Phobius"/>
    </source>
</evidence>
<keyword evidence="1" id="KW-1133">Transmembrane helix</keyword>
<proteinExistence type="predicted"/>
<dbReference type="EMBL" id="CAICTM010000154">
    <property type="protein sequence ID" value="CAB9503060.1"/>
    <property type="molecule type" value="Genomic_DNA"/>
</dbReference>
<dbReference type="OrthoDB" id="42068at2759"/>
<protein>
    <submittedName>
        <fullName evidence="2">Uncharacterized protein</fullName>
    </submittedName>
</protein>
<keyword evidence="1" id="KW-0812">Transmembrane</keyword>